<protein>
    <submittedName>
        <fullName evidence="1">Uncharacterized protein</fullName>
    </submittedName>
</protein>
<evidence type="ECO:0000313" key="1">
    <source>
        <dbReference type="EMBL" id="XFD39542.1"/>
    </source>
</evidence>
<organism evidence="1 2">
    <name type="scientific">Lentilactobacillus terminaliae</name>
    <dbReference type="NCBI Taxonomy" id="3003483"/>
    <lineage>
        <taxon>Bacteria</taxon>
        <taxon>Bacillati</taxon>
        <taxon>Bacillota</taxon>
        <taxon>Bacilli</taxon>
        <taxon>Lactobacillales</taxon>
        <taxon>Lactobacillaceae</taxon>
        <taxon>Lentilactobacillus</taxon>
    </lineage>
</organism>
<dbReference type="Proteomes" id="UP001149860">
    <property type="component" value="Chromosome"/>
</dbReference>
<sequence length="455" mass="47858">MKNTLKKSLFVGMAALGFVAVAETMNATNASAKTYARVTSNHKMTGDVNLRNVAVNGTNALYTKAGTLKGARVVASKTTLRGLANGSSSVNDNFRAYQVATTNRGSVYYKVVSFNGQYRGWIYGGKSTSTLAGGIVQYATTKTATAPSATAKFTLTNTNASANTVLYGQPAGTQYKVGRAKNSNGSLITNSDQYKNVEFTINAAATRSREGDTWYQISSSNQDINGAWVSKGNVAQVNNGNVPTVNNSVTVKYTDSSNNDIAGADKTFVTTDTTAKQGNPVSSTAANTDKQTLTDFVKANVPAGYMLANAGSYVAGSAVYGGTLRVQLQQAATSKVTFNVGNSTSYSPLKSTDLANGYPNLTTAKQQALTGTVGQAFNTDNLSSVFTGEANRYYYGKDSGTPGNVYAYTYDATETKKANANAKYGDTIKLIFDRSVIKAPVTPVAPAQGDTNYVG</sequence>
<name>A0ACD5DDT3_9LACO</name>
<keyword evidence="2" id="KW-1185">Reference proteome</keyword>
<dbReference type="EMBL" id="CP168151">
    <property type="protein sequence ID" value="XFD39542.1"/>
    <property type="molecule type" value="Genomic_DNA"/>
</dbReference>
<proteinExistence type="predicted"/>
<accession>A0ACD5DDT3</accession>
<reference evidence="1" key="1">
    <citation type="submission" date="2024-08" db="EMBL/GenBank/DDBJ databases">
        <title>Lentilactobacillus sp. nov., isolated from tree bark.</title>
        <authorList>
            <person name="Phuengjayaem S."/>
            <person name="Tanasupawat S."/>
        </authorList>
    </citation>
    <scope>NUCLEOTIDE SEQUENCE</scope>
    <source>
        <strain evidence="1">SPB1-3</strain>
    </source>
</reference>
<evidence type="ECO:0000313" key="2">
    <source>
        <dbReference type="Proteomes" id="UP001149860"/>
    </source>
</evidence>
<gene>
    <name evidence="1" type="ORF">O0236_009110</name>
</gene>